<dbReference type="Gene3D" id="2.60.40.2230">
    <property type="entry name" value="Uncharacterised protein YcnI-like PF07987, DUF1775"/>
    <property type="match status" value="1"/>
</dbReference>
<dbReference type="RefSeq" id="WP_203917865.1">
    <property type="nucleotide sequence ID" value="NZ_BONZ01000021.1"/>
</dbReference>
<comment type="caution">
    <text evidence="4">The sequence shown here is derived from an EMBL/GenBank/DDBJ whole genome shotgun (WGS) entry which is preliminary data.</text>
</comment>
<evidence type="ECO:0000256" key="1">
    <source>
        <dbReference type="SAM" id="Phobius"/>
    </source>
</evidence>
<keyword evidence="5" id="KW-1185">Reference proteome</keyword>
<name>A0A8J3QR32_9ACTN</name>
<evidence type="ECO:0000313" key="4">
    <source>
        <dbReference type="EMBL" id="GIH14212.1"/>
    </source>
</evidence>
<evidence type="ECO:0000256" key="2">
    <source>
        <dbReference type="SAM" id="SignalP"/>
    </source>
</evidence>
<organism evidence="4 5">
    <name type="scientific">Rugosimonospora africana</name>
    <dbReference type="NCBI Taxonomy" id="556532"/>
    <lineage>
        <taxon>Bacteria</taxon>
        <taxon>Bacillati</taxon>
        <taxon>Actinomycetota</taxon>
        <taxon>Actinomycetes</taxon>
        <taxon>Micromonosporales</taxon>
        <taxon>Micromonosporaceae</taxon>
        <taxon>Rugosimonospora</taxon>
    </lineage>
</organism>
<keyword evidence="1" id="KW-1133">Transmembrane helix</keyword>
<reference evidence="4" key="1">
    <citation type="submission" date="2021-01" db="EMBL/GenBank/DDBJ databases">
        <title>Whole genome shotgun sequence of Rugosimonospora africana NBRC 104875.</title>
        <authorList>
            <person name="Komaki H."/>
            <person name="Tamura T."/>
        </authorList>
    </citation>
    <scope>NUCLEOTIDE SEQUENCE</scope>
    <source>
        <strain evidence="4">NBRC 104875</strain>
    </source>
</reference>
<feature type="chain" id="PRO_5035285783" evidence="2">
    <location>
        <begin position="29"/>
        <end position="238"/>
    </location>
</feature>
<evidence type="ECO:0000313" key="5">
    <source>
        <dbReference type="Proteomes" id="UP000642748"/>
    </source>
</evidence>
<dbReference type="InterPro" id="IPR012533">
    <property type="entry name" value="YcnI-copper_dom"/>
</dbReference>
<feature type="domain" description="YncI copper-binding" evidence="3">
    <location>
        <begin position="29"/>
        <end position="177"/>
    </location>
</feature>
<keyword evidence="1" id="KW-0812">Transmembrane</keyword>
<protein>
    <submittedName>
        <fullName evidence="4">Membrane protein</fullName>
    </submittedName>
</protein>
<feature type="signal peptide" evidence="2">
    <location>
        <begin position="1"/>
        <end position="28"/>
    </location>
</feature>
<feature type="transmembrane region" description="Helical" evidence="1">
    <location>
        <begin position="208"/>
        <end position="232"/>
    </location>
</feature>
<accession>A0A8J3QR32</accession>
<dbReference type="AlphaFoldDB" id="A0A8J3QR32"/>
<dbReference type="Pfam" id="PF07987">
    <property type="entry name" value="DUF1775"/>
    <property type="match status" value="1"/>
</dbReference>
<proteinExistence type="predicted"/>
<keyword evidence="1" id="KW-0472">Membrane</keyword>
<gene>
    <name evidence="4" type="ORF">Raf01_23840</name>
</gene>
<dbReference type="InterPro" id="IPR038507">
    <property type="entry name" value="YcnI-like_sf"/>
</dbReference>
<dbReference type="EMBL" id="BONZ01000021">
    <property type="protein sequence ID" value="GIH14212.1"/>
    <property type="molecule type" value="Genomic_DNA"/>
</dbReference>
<evidence type="ECO:0000259" key="3">
    <source>
        <dbReference type="Pfam" id="PF07987"/>
    </source>
</evidence>
<dbReference type="CDD" id="cd08545">
    <property type="entry name" value="YcnI_like"/>
    <property type="match status" value="1"/>
</dbReference>
<keyword evidence="2" id="KW-0732">Signal</keyword>
<dbReference type="Proteomes" id="UP000642748">
    <property type="component" value="Unassembled WGS sequence"/>
</dbReference>
<sequence length="238" mass="24340">MNRTLRGGLLIGAASLIGVLVSAGAAQAHVTIDPKQASQGGYTRIAFRVPTESDTASTTKLDVNLPTDQPIASVSIEPVPGWTGTLIKKKLPKPITTDDGEVTEAVTEITWTATSADTAIKPGQFQEFPVSLGPLPKTGSIAFKVLQTYSDGNIVRWIEVPTPGQAEPENPAPVLTLTTASSDSAAGVTAQPPVTAQADPAGGTSSTAALVTGIIGAVFGLVGLILGGLAYVKTRRTA</sequence>